<feature type="region of interest" description="Disordered" evidence="1">
    <location>
        <begin position="280"/>
        <end position="302"/>
    </location>
</feature>
<dbReference type="Proteomes" id="UP000052023">
    <property type="component" value="Unassembled WGS sequence"/>
</dbReference>
<dbReference type="OrthoDB" id="8481888at2"/>
<accession>A0A0R3MQR7</accession>
<keyword evidence="3" id="KW-1185">Reference proteome</keyword>
<gene>
    <name evidence="2" type="ORF">CQ13_30025</name>
</gene>
<sequence>MTKALSIAELAAIAAEQEDQTVEQTVSFDNEPPPAGATVGRFIEYIEIGKQKQPDYNGKPKPDAECVRLTFELLHPKKNIHEYEVEGEKRVRADRVSIRISKKMSDKAKFKKLFNAMTYGRDSIKHMAQMLGEAFIITIYHNVVEAEGKKRTYVNLDQDGQYGIRAPFIIDPLEETKKDVPVGDPISPLRLFLFNNPTKETWDSLFIDGTREVKKDGGAVEHVSKNWLQELILDASNYSGSALEALLGGVAELPTSEEEVAEQPEEKPVEKKTVATVAKAAAKPAGKPAAAKPSAPAAKKAAPADDALAALGLV</sequence>
<protein>
    <submittedName>
        <fullName evidence="2">Uncharacterized protein</fullName>
    </submittedName>
</protein>
<evidence type="ECO:0000256" key="1">
    <source>
        <dbReference type="SAM" id="MobiDB-lite"/>
    </source>
</evidence>
<comment type="caution">
    <text evidence="2">The sequence shown here is derived from an EMBL/GenBank/DDBJ whole genome shotgun (WGS) entry which is preliminary data.</text>
</comment>
<name>A0A0R3MQR7_9BRAD</name>
<proteinExistence type="predicted"/>
<dbReference type="RefSeq" id="WP_057845407.1">
    <property type="nucleotide sequence ID" value="NZ_LLYA01000167.1"/>
</dbReference>
<reference evidence="2 3" key="1">
    <citation type="submission" date="2014-03" db="EMBL/GenBank/DDBJ databases">
        <title>Bradyrhizobium valentinum sp. nov., isolated from effective nodules of Lupinus mariae-josephae, a lupine endemic of basic-lime soils in Eastern Spain.</title>
        <authorList>
            <person name="Duran D."/>
            <person name="Rey L."/>
            <person name="Navarro A."/>
            <person name="Busquets A."/>
            <person name="Imperial J."/>
            <person name="Ruiz-Argueso T."/>
        </authorList>
    </citation>
    <scope>NUCLEOTIDE SEQUENCE [LARGE SCALE GENOMIC DNA]</scope>
    <source>
        <strain evidence="2 3">Ro19</strain>
    </source>
</reference>
<dbReference type="AlphaFoldDB" id="A0A0R3MQR7"/>
<dbReference type="EMBL" id="LLYA01000167">
    <property type="protein sequence ID" value="KRR22170.1"/>
    <property type="molecule type" value="Genomic_DNA"/>
</dbReference>
<evidence type="ECO:0000313" key="3">
    <source>
        <dbReference type="Proteomes" id="UP000052023"/>
    </source>
</evidence>
<evidence type="ECO:0000313" key="2">
    <source>
        <dbReference type="EMBL" id="KRR22170.1"/>
    </source>
</evidence>
<organism evidence="2 3">
    <name type="scientific">Bradyrhizobium retamae</name>
    <dbReference type="NCBI Taxonomy" id="1300035"/>
    <lineage>
        <taxon>Bacteria</taxon>
        <taxon>Pseudomonadati</taxon>
        <taxon>Pseudomonadota</taxon>
        <taxon>Alphaproteobacteria</taxon>
        <taxon>Hyphomicrobiales</taxon>
        <taxon>Nitrobacteraceae</taxon>
        <taxon>Bradyrhizobium</taxon>
    </lineage>
</organism>